<reference evidence="6" key="1">
    <citation type="journal article" date="2020" name="Stud. Mycol.">
        <title>101 Dothideomycetes genomes: a test case for predicting lifestyles and emergence of pathogens.</title>
        <authorList>
            <person name="Haridas S."/>
            <person name="Albert R."/>
            <person name="Binder M."/>
            <person name="Bloem J."/>
            <person name="Labutti K."/>
            <person name="Salamov A."/>
            <person name="Andreopoulos B."/>
            <person name="Baker S."/>
            <person name="Barry K."/>
            <person name="Bills G."/>
            <person name="Bluhm B."/>
            <person name="Cannon C."/>
            <person name="Castanera R."/>
            <person name="Culley D."/>
            <person name="Daum C."/>
            <person name="Ezra D."/>
            <person name="Gonzalez J."/>
            <person name="Henrissat B."/>
            <person name="Kuo A."/>
            <person name="Liang C."/>
            <person name="Lipzen A."/>
            <person name="Lutzoni F."/>
            <person name="Magnuson J."/>
            <person name="Mondo S."/>
            <person name="Nolan M."/>
            <person name="Ohm R."/>
            <person name="Pangilinan J."/>
            <person name="Park H.-J."/>
            <person name="Ramirez L."/>
            <person name="Alfaro M."/>
            <person name="Sun H."/>
            <person name="Tritt A."/>
            <person name="Yoshinaga Y."/>
            <person name="Zwiers L.-H."/>
            <person name="Turgeon B."/>
            <person name="Goodwin S."/>
            <person name="Spatafora J."/>
            <person name="Crous P."/>
            <person name="Grigoriev I."/>
        </authorList>
    </citation>
    <scope>NUCLEOTIDE SEQUENCE</scope>
    <source>
        <strain evidence="6">CBS 379.55</strain>
    </source>
</reference>
<keyword evidence="2" id="KW-0521">NADP</keyword>
<dbReference type="InterPro" id="IPR020904">
    <property type="entry name" value="Sc_DH/Rdtase_CS"/>
</dbReference>
<dbReference type="EMBL" id="ML986494">
    <property type="protein sequence ID" value="KAF2276065.1"/>
    <property type="molecule type" value="Genomic_DNA"/>
</dbReference>
<dbReference type="Pfam" id="PF13561">
    <property type="entry name" value="adh_short_C2"/>
    <property type="match status" value="1"/>
</dbReference>
<dbReference type="InterPro" id="IPR036291">
    <property type="entry name" value="NAD(P)-bd_dom_sf"/>
</dbReference>
<dbReference type="RefSeq" id="XP_033653604.1">
    <property type="nucleotide sequence ID" value="XM_033799767.1"/>
</dbReference>
<dbReference type="GeneID" id="54552942"/>
<gene>
    <name evidence="6" type="ORF">EI97DRAFT_442566</name>
</gene>
<dbReference type="SUPFAM" id="SSF51735">
    <property type="entry name" value="NAD(P)-binding Rossmann-fold domains"/>
    <property type="match status" value="1"/>
</dbReference>
<dbReference type="PRINTS" id="PR00081">
    <property type="entry name" value="GDHRDH"/>
</dbReference>
<evidence type="ECO:0000256" key="5">
    <source>
        <dbReference type="SAM" id="MobiDB-lite"/>
    </source>
</evidence>
<dbReference type="CDD" id="cd05233">
    <property type="entry name" value="SDR_c"/>
    <property type="match status" value="1"/>
</dbReference>
<comment type="similarity">
    <text evidence="1 4">Belongs to the short-chain dehydrogenases/reductases (SDR) family.</text>
</comment>
<dbReference type="PRINTS" id="PR00080">
    <property type="entry name" value="SDRFAMILY"/>
</dbReference>
<dbReference type="PANTHER" id="PTHR24321">
    <property type="entry name" value="DEHYDROGENASES, SHORT CHAIN"/>
    <property type="match status" value="1"/>
</dbReference>
<dbReference type="Proteomes" id="UP000800097">
    <property type="component" value="Unassembled WGS sequence"/>
</dbReference>
<dbReference type="PANTHER" id="PTHR24321:SF8">
    <property type="entry name" value="ESTRADIOL 17-BETA-DEHYDROGENASE 8-RELATED"/>
    <property type="match status" value="1"/>
</dbReference>
<evidence type="ECO:0000313" key="7">
    <source>
        <dbReference type="Proteomes" id="UP000800097"/>
    </source>
</evidence>
<accession>A0A6A6JIJ5</accession>
<evidence type="ECO:0000256" key="1">
    <source>
        <dbReference type="ARBA" id="ARBA00006484"/>
    </source>
</evidence>
<dbReference type="OrthoDB" id="1669814at2759"/>
<organism evidence="6 7">
    <name type="scientific">Westerdykella ornata</name>
    <dbReference type="NCBI Taxonomy" id="318751"/>
    <lineage>
        <taxon>Eukaryota</taxon>
        <taxon>Fungi</taxon>
        <taxon>Dikarya</taxon>
        <taxon>Ascomycota</taxon>
        <taxon>Pezizomycotina</taxon>
        <taxon>Dothideomycetes</taxon>
        <taxon>Pleosporomycetidae</taxon>
        <taxon>Pleosporales</taxon>
        <taxon>Sporormiaceae</taxon>
        <taxon>Westerdykella</taxon>
    </lineage>
</organism>
<keyword evidence="3" id="KW-0560">Oxidoreductase</keyword>
<dbReference type="Gene3D" id="3.40.50.720">
    <property type="entry name" value="NAD(P)-binding Rossmann-like Domain"/>
    <property type="match status" value="1"/>
</dbReference>
<dbReference type="AlphaFoldDB" id="A0A6A6JIJ5"/>
<evidence type="ECO:0000256" key="3">
    <source>
        <dbReference type="ARBA" id="ARBA00023002"/>
    </source>
</evidence>
<proteinExistence type="inferred from homology"/>
<evidence type="ECO:0000256" key="4">
    <source>
        <dbReference type="RuleBase" id="RU000363"/>
    </source>
</evidence>
<protein>
    <submittedName>
        <fullName evidence="6">NAD(P)-binding protein</fullName>
    </submittedName>
</protein>
<name>A0A6A6JIJ5_WESOR</name>
<sequence length="339" mass="35387">MASSTPGSLPGSLIAISGAGSGIGRSLAHLLGRSGALLSLADIDSAALIKVAKELTDMNNNINENTLFHMQVDVTDQRQVDKWVETTVEKFGRKLDANTTDMARDMEPPPMLQAKAIYHFATVANSTPFFAGAANFAGICGTLGSLRAFSQPDYSSVFSVNVEGIFNCLSAELRNMREANPPLNIKTEPDQPSLSAAEESNKGNSEATSGLGHKTTGGSIVNAASVAGLLGKPNASVYCASKFAVVGITKSAAIEEGKRGSGIRVNAVAPGYVQTPMLEQLDKITGNPHAHGSVLGRRAHPEEVARVIAFLLSEESSYVTGSIYQVDGGHTLGAAVEDA</sequence>
<keyword evidence="7" id="KW-1185">Reference proteome</keyword>
<evidence type="ECO:0000313" key="6">
    <source>
        <dbReference type="EMBL" id="KAF2276065.1"/>
    </source>
</evidence>
<evidence type="ECO:0000256" key="2">
    <source>
        <dbReference type="ARBA" id="ARBA00022857"/>
    </source>
</evidence>
<dbReference type="PROSITE" id="PS00061">
    <property type="entry name" value="ADH_SHORT"/>
    <property type="match status" value="1"/>
</dbReference>
<dbReference type="Pfam" id="PF00106">
    <property type="entry name" value="adh_short"/>
    <property type="match status" value="1"/>
</dbReference>
<dbReference type="GO" id="GO:0016491">
    <property type="term" value="F:oxidoreductase activity"/>
    <property type="evidence" value="ECO:0007669"/>
    <property type="project" value="UniProtKB-KW"/>
</dbReference>
<feature type="region of interest" description="Disordered" evidence="5">
    <location>
        <begin position="181"/>
        <end position="214"/>
    </location>
</feature>
<dbReference type="InterPro" id="IPR002347">
    <property type="entry name" value="SDR_fam"/>
</dbReference>